<dbReference type="Pfam" id="PF25455">
    <property type="entry name" value="Beta-barrel_CAF17_C"/>
    <property type="match status" value="1"/>
</dbReference>
<dbReference type="PANTHER" id="PTHR22602">
    <property type="entry name" value="TRANSFERASE CAF17, MITOCHONDRIAL-RELATED"/>
    <property type="match status" value="1"/>
</dbReference>
<evidence type="ECO:0000313" key="4">
    <source>
        <dbReference type="Proteomes" id="UP000298179"/>
    </source>
</evidence>
<evidence type="ECO:0000259" key="2">
    <source>
        <dbReference type="Pfam" id="PF25455"/>
    </source>
</evidence>
<keyword evidence="4" id="KW-1185">Reference proteome</keyword>
<evidence type="ECO:0000256" key="1">
    <source>
        <dbReference type="ARBA" id="ARBA00022946"/>
    </source>
</evidence>
<dbReference type="Gene3D" id="3.30.1360.120">
    <property type="entry name" value="Probable tRNA modification gtpase trme, domain 1"/>
    <property type="match status" value="2"/>
</dbReference>
<dbReference type="GO" id="GO:0016226">
    <property type="term" value="P:iron-sulfur cluster assembly"/>
    <property type="evidence" value="ECO:0007669"/>
    <property type="project" value="TreeGrafter"/>
</dbReference>
<dbReference type="PIRSF" id="PIRSF006487">
    <property type="entry name" value="GcvT"/>
    <property type="match status" value="1"/>
</dbReference>
<dbReference type="EMBL" id="SOZD01000014">
    <property type="protein sequence ID" value="TFF17775.1"/>
    <property type="molecule type" value="Genomic_DNA"/>
</dbReference>
<dbReference type="InterPro" id="IPR045179">
    <property type="entry name" value="YgfZ/GcvT"/>
</dbReference>
<accession>A0A4Y8R982</accession>
<comment type="caution">
    <text evidence="3">The sequence shown here is derived from an EMBL/GenBank/DDBJ whole genome shotgun (WGS) entry which is preliminary data.</text>
</comment>
<dbReference type="Proteomes" id="UP000298179">
    <property type="component" value="Unassembled WGS sequence"/>
</dbReference>
<protein>
    <submittedName>
        <fullName evidence="3">Folate-binding protein</fullName>
    </submittedName>
</protein>
<organism evidence="3 4">
    <name type="scientific">Jiella endophytica</name>
    <dbReference type="NCBI Taxonomy" id="2558362"/>
    <lineage>
        <taxon>Bacteria</taxon>
        <taxon>Pseudomonadati</taxon>
        <taxon>Pseudomonadota</taxon>
        <taxon>Alphaproteobacteria</taxon>
        <taxon>Hyphomicrobiales</taxon>
        <taxon>Aurantimonadaceae</taxon>
        <taxon>Jiella</taxon>
    </lineage>
</organism>
<dbReference type="NCBIfam" id="TIGR03317">
    <property type="entry name" value="ygfZ_signature"/>
    <property type="match status" value="1"/>
</dbReference>
<keyword evidence="1" id="KW-0809">Transit peptide</keyword>
<sequence>MPYALLEERATLHLTGPETEDFLQNLLTADIGAVSEAAVTPAALLTPQGKVMFAFLLSRIADGFRLDMARAMRADLKKRLTLYRLRRKIAIEESEEPVVALWGAAEDARGPADRRFAGQPVFRLYDGAPDGAEKVSAEAFRSLRIRSGVAEIGEDYGASEVFPHDVLMDFDGGVSFRKGCFVGQEVVSRMQHRGTARRRLMLVTGEAPLVANSEIRAGDRAIGEILSIEDDRGLALVRIDRLAAAAAKDAALSVEGVPVALDIPPYAGYVIPEAPAETDAAGDAT</sequence>
<proteinExistence type="predicted"/>
<name>A0A4Y8R982_9HYPH</name>
<dbReference type="InterPro" id="IPR027266">
    <property type="entry name" value="TrmE/GcvT-like"/>
</dbReference>
<gene>
    <name evidence="3" type="ORF">E3C22_23290</name>
</gene>
<dbReference type="RefSeq" id="WP_134764286.1">
    <property type="nucleotide sequence ID" value="NZ_SOZD01000014.1"/>
</dbReference>
<dbReference type="InterPro" id="IPR017703">
    <property type="entry name" value="YgfZ/GCV_T_CS"/>
</dbReference>
<dbReference type="PANTHER" id="PTHR22602:SF0">
    <property type="entry name" value="TRANSFERASE CAF17, MITOCHONDRIAL-RELATED"/>
    <property type="match status" value="1"/>
</dbReference>
<evidence type="ECO:0000313" key="3">
    <source>
        <dbReference type="EMBL" id="TFF17775.1"/>
    </source>
</evidence>
<reference evidence="3 4" key="1">
    <citation type="submission" date="2019-03" db="EMBL/GenBank/DDBJ databases">
        <title>Jiella endophytica sp. nov., a novel endophytic bacterium isolated from root of Ficus microcarpa Linn. f.</title>
        <authorList>
            <person name="Tuo L."/>
        </authorList>
    </citation>
    <scope>NUCLEOTIDE SEQUENCE [LARGE SCALE GENOMIC DNA]</scope>
    <source>
        <strain evidence="3 4">CBS5Q-3</strain>
    </source>
</reference>
<feature type="domain" description="CAF17 C-terminal" evidence="2">
    <location>
        <begin position="197"/>
        <end position="267"/>
    </location>
</feature>
<dbReference type="InterPro" id="IPR057460">
    <property type="entry name" value="CAF17_C"/>
</dbReference>
<dbReference type="SUPFAM" id="SSF103025">
    <property type="entry name" value="Folate-binding domain"/>
    <property type="match status" value="1"/>
</dbReference>
<dbReference type="AlphaFoldDB" id="A0A4Y8R982"/>
<dbReference type="OrthoDB" id="9796287at2"/>